<protein>
    <submittedName>
        <fullName evidence="2">Uncharacterized protein</fullName>
    </submittedName>
</protein>
<evidence type="ECO:0000256" key="1">
    <source>
        <dbReference type="SAM" id="MobiDB-lite"/>
    </source>
</evidence>
<reference evidence="2" key="1">
    <citation type="submission" date="2021-02" db="EMBL/GenBank/DDBJ databases">
        <authorList>
            <person name="Dougan E. K."/>
            <person name="Rhodes N."/>
            <person name="Thang M."/>
            <person name="Chan C."/>
        </authorList>
    </citation>
    <scope>NUCLEOTIDE SEQUENCE</scope>
</reference>
<gene>
    <name evidence="2" type="ORF">SNEC2469_LOCUS10269</name>
</gene>
<organism evidence="2 3">
    <name type="scientific">Symbiodinium necroappetens</name>
    <dbReference type="NCBI Taxonomy" id="1628268"/>
    <lineage>
        <taxon>Eukaryota</taxon>
        <taxon>Sar</taxon>
        <taxon>Alveolata</taxon>
        <taxon>Dinophyceae</taxon>
        <taxon>Suessiales</taxon>
        <taxon>Symbiodiniaceae</taxon>
        <taxon>Symbiodinium</taxon>
    </lineage>
</organism>
<dbReference type="Proteomes" id="UP000601435">
    <property type="component" value="Unassembled WGS sequence"/>
</dbReference>
<dbReference type="OrthoDB" id="433053at2759"/>
<accession>A0A812QIR0</accession>
<name>A0A812QIR0_9DINO</name>
<evidence type="ECO:0000313" key="2">
    <source>
        <dbReference type="EMBL" id="CAE7379736.1"/>
    </source>
</evidence>
<feature type="region of interest" description="Disordered" evidence="1">
    <location>
        <begin position="98"/>
        <end position="163"/>
    </location>
</feature>
<keyword evidence="3" id="KW-1185">Reference proteome</keyword>
<dbReference type="AlphaFoldDB" id="A0A812QIR0"/>
<sequence length="962" mass="105374">MEIVKTDNETLKKQVEGIAAKNMEEEFKQMNGIPNPANFTLNGSMPNASQGVGELGKSFEFMMLKLAQLETLCELQQAEIETLRKTVKGLAEHVDHPDSVASLVQKDEKSRMQETQQTLKRVLAKHAQQHKNKDFQPEASRQNYRPPDTKPDSQKRASGAGANDRAELLAGGAQQSGSKGSQRWGSFGGWVEDRVETKHEDVKSVAESTADAYEAAADKVAFVANTVIDTVEMAVNILLKGFTDWSADCDISGPSVRDYVDECVITGWRDITTTFWGQTIVLGTKPIVECKKKSVLMALDWGRQKCWIRLMGQQITLFDFNFGSIEMTWPAPTKTAIDIGTGLSDCHGGNIFKCLGDKIVPVVTWPQPIQKMINFGNAIGNCHGGDVFKCFGNKIVQVVTWPQPIQKMIGFGNAIGNCHGGNVFLCFGNKIVENVPMLNTMVSSCSGRNLFECFGTKIVEKVPPLNAMVSMGRDLASCFSGTEPVELFKCLGTRIAENVPPLNRVVTLGRDLVNCADGAEPLDLIKCFGMRLLQEVPPLSFLTKLGELLKEFLGHFTKYATSVVKTAMDKGLGFVQTAATSAFPEVGSPPAVHHADKNLVIKTHSQSGYQSFAQVPKRTSALQTGANASRAGGDDDSDAAITFKVGPYGPETTGLITQFEGKETDTGSCLAFAPRTKTGTGNQATKADWVVDSNDKFLQLEPWAVPCDNTWKQRNWDKWQGYTFYTASSNIEKCVTVTFAVGLQPVAAFVGGIQFDVLPTPFFEFDTQICWPKHHPGGVDISALRFEMRTMGILLFGRTLRLTKRFGDGTDFKGSNLDRGIETFRSQLGLEWGSDFESSSGMNKMSRAPKLLQTNETTSQDEKAEEEGAMQWVDAEDRGGALSPQSDTGALFGICRASRTARYGPELFVNKTSELRGPAAHRRLSALQQSKEPEQTGFVGLVLRVFPRSLWSGVLGRVAVNR</sequence>
<feature type="region of interest" description="Disordered" evidence="1">
    <location>
        <begin position="836"/>
        <end position="866"/>
    </location>
</feature>
<proteinExistence type="predicted"/>
<comment type="caution">
    <text evidence="2">The sequence shown here is derived from an EMBL/GenBank/DDBJ whole genome shotgun (WGS) entry which is preliminary data.</text>
</comment>
<dbReference type="EMBL" id="CAJNJA010016387">
    <property type="protein sequence ID" value="CAE7379736.1"/>
    <property type="molecule type" value="Genomic_DNA"/>
</dbReference>
<evidence type="ECO:0000313" key="3">
    <source>
        <dbReference type="Proteomes" id="UP000601435"/>
    </source>
</evidence>